<organism evidence="2 3">
    <name type="scientific">Caproiciproducens faecalis</name>
    <dbReference type="NCBI Taxonomy" id="2820301"/>
    <lineage>
        <taxon>Bacteria</taxon>
        <taxon>Bacillati</taxon>
        <taxon>Bacillota</taxon>
        <taxon>Clostridia</taxon>
        <taxon>Eubacteriales</taxon>
        <taxon>Acutalibacteraceae</taxon>
        <taxon>Caproiciproducens</taxon>
    </lineage>
</organism>
<comment type="caution">
    <text evidence="2">The sequence shown here is derived from an EMBL/GenBank/DDBJ whole genome shotgun (WGS) entry which is preliminary data.</text>
</comment>
<dbReference type="RefSeq" id="WP_219964534.1">
    <property type="nucleotide sequence ID" value="NZ_JAGFNZ010000002.1"/>
</dbReference>
<dbReference type="Pfam" id="PF08984">
    <property type="entry name" value="DUF1858"/>
    <property type="match status" value="1"/>
</dbReference>
<proteinExistence type="predicted"/>
<gene>
    <name evidence="2" type="ORF">J5W02_04730</name>
</gene>
<evidence type="ECO:0000259" key="1">
    <source>
        <dbReference type="Pfam" id="PF08984"/>
    </source>
</evidence>
<dbReference type="Proteomes" id="UP000719942">
    <property type="component" value="Unassembled WGS sequence"/>
</dbReference>
<evidence type="ECO:0000313" key="3">
    <source>
        <dbReference type="Proteomes" id="UP000719942"/>
    </source>
</evidence>
<evidence type="ECO:0000313" key="2">
    <source>
        <dbReference type="EMBL" id="MBW7572110.1"/>
    </source>
</evidence>
<accession>A0ABS7DLB7</accession>
<dbReference type="EMBL" id="JAGFNZ010000002">
    <property type="protein sequence ID" value="MBW7572110.1"/>
    <property type="molecule type" value="Genomic_DNA"/>
</dbReference>
<feature type="domain" description="DUF1858" evidence="1">
    <location>
        <begin position="7"/>
        <end position="61"/>
    </location>
</feature>
<protein>
    <submittedName>
        <fullName evidence="2">DUF1858 domain-containing protein</fullName>
    </submittedName>
</protein>
<dbReference type="InterPro" id="IPR015077">
    <property type="entry name" value="DUF1858"/>
</dbReference>
<sequence length="79" mass="8865">MADKILDLQKSVYELCEEDEGIIQVLAEAGFSEITRPGMLATAGRFLTIPKGAAMKRIHPEVIRKIFTEHGYIIKGEFE</sequence>
<reference evidence="2 3" key="1">
    <citation type="submission" date="2021-03" db="EMBL/GenBank/DDBJ databases">
        <title>Caproiciproducens sp. nov. isolated from feces of cow.</title>
        <authorList>
            <person name="Choi J.-Y."/>
        </authorList>
    </citation>
    <scope>NUCLEOTIDE SEQUENCE [LARGE SCALE GENOMIC DNA]</scope>
    <source>
        <strain evidence="2 3">AGMB10547</strain>
    </source>
</reference>
<keyword evidence="3" id="KW-1185">Reference proteome</keyword>
<dbReference type="Gene3D" id="1.10.3910.10">
    <property type="entry name" value="SP0561-like"/>
    <property type="match status" value="1"/>
</dbReference>
<dbReference type="SUPFAM" id="SSF140683">
    <property type="entry name" value="SP0561-like"/>
    <property type="match status" value="1"/>
</dbReference>
<dbReference type="InterPro" id="IPR038062">
    <property type="entry name" value="ScdA-like_N_sf"/>
</dbReference>
<name>A0ABS7DLB7_9FIRM</name>